<dbReference type="EMBL" id="CH480815">
    <property type="protein sequence ID" value="EDW40979.1"/>
    <property type="molecule type" value="Genomic_DNA"/>
</dbReference>
<sequence>MVIKYGFNAFPIRKAQFFAPRFDQSIPRTLALAANMKYHSQTLFFPSPKTFRLGVGIRYRFGFGFWFRFRFQFQLQFFLGWISCSRRREPRKLVSMKYVCFNDFQLNQYSSFWLRQPLRAKWQWGDQGIDFKLRSLIRRDNNNSNNMARQQQATSANNNNNSKRQQQHGKMCNFGQK</sequence>
<dbReference type="AlphaFoldDB" id="B4HLU7"/>
<gene>
    <name evidence="2" type="primary">Dsec\GM25209</name>
    <name evidence="2" type="ORF">Dsec_GM25209</name>
</gene>
<evidence type="ECO:0000256" key="1">
    <source>
        <dbReference type="SAM" id="MobiDB-lite"/>
    </source>
</evidence>
<protein>
    <submittedName>
        <fullName evidence="2">GM25209</fullName>
    </submittedName>
</protein>
<keyword evidence="3" id="KW-1185">Reference proteome</keyword>
<feature type="compositionally biased region" description="Low complexity" evidence="1">
    <location>
        <begin position="148"/>
        <end position="164"/>
    </location>
</feature>
<dbReference type="HOGENOM" id="CLU_1519454_0_0_1"/>
<name>B4HLU7_DROSE</name>
<dbReference type="Proteomes" id="UP000001292">
    <property type="component" value="Unassembled WGS sequence"/>
</dbReference>
<evidence type="ECO:0000313" key="3">
    <source>
        <dbReference type="Proteomes" id="UP000001292"/>
    </source>
</evidence>
<reference evidence="2 3" key="1">
    <citation type="journal article" date="2007" name="Nature">
        <title>Evolution of genes and genomes on the Drosophila phylogeny.</title>
        <authorList>
            <consortium name="Drosophila 12 Genomes Consortium"/>
            <person name="Clark A.G."/>
            <person name="Eisen M.B."/>
            <person name="Smith D.R."/>
            <person name="Bergman C.M."/>
            <person name="Oliver B."/>
            <person name="Markow T.A."/>
            <person name="Kaufman T.C."/>
            <person name="Kellis M."/>
            <person name="Gelbart W."/>
            <person name="Iyer V.N."/>
            <person name="Pollard D.A."/>
            <person name="Sackton T.B."/>
            <person name="Larracuente A.M."/>
            <person name="Singh N.D."/>
            <person name="Abad J.P."/>
            <person name="Abt D.N."/>
            <person name="Adryan B."/>
            <person name="Aguade M."/>
            <person name="Akashi H."/>
            <person name="Anderson W.W."/>
            <person name="Aquadro C.F."/>
            <person name="Ardell D.H."/>
            <person name="Arguello R."/>
            <person name="Artieri C.G."/>
            <person name="Barbash D.A."/>
            <person name="Barker D."/>
            <person name="Barsanti P."/>
            <person name="Batterham P."/>
            <person name="Batzoglou S."/>
            <person name="Begun D."/>
            <person name="Bhutkar A."/>
            <person name="Blanco E."/>
            <person name="Bosak S.A."/>
            <person name="Bradley R.K."/>
            <person name="Brand A.D."/>
            <person name="Brent M.R."/>
            <person name="Brooks A.N."/>
            <person name="Brown R.H."/>
            <person name="Butlin R.K."/>
            <person name="Caggese C."/>
            <person name="Calvi B.R."/>
            <person name="Bernardo de Carvalho A."/>
            <person name="Caspi A."/>
            <person name="Castrezana S."/>
            <person name="Celniker S.E."/>
            <person name="Chang J.L."/>
            <person name="Chapple C."/>
            <person name="Chatterji S."/>
            <person name="Chinwalla A."/>
            <person name="Civetta A."/>
            <person name="Clifton S.W."/>
            <person name="Comeron J.M."/>
            <person name="Costello J.C."/>
            <person name="Coyne J.A."/>
            <person name="Daub J."/>
            <person name="David R.G."/>
            <person name="Delcher A.L."/>
            <person name="Delehaunty K."/>
            <person name="Do C.B."/>
            <person name="Ebling H."/>
            <person name="Edwards K."/>
            <person name="Eickbush T."/>
            <person name="Evans J.D."/>
            <person name="Filipski A."/>
            <person name="Findeiss S."/>
            <person name="Freyhult E."/>
            <person name="Fulton L."/>
            <person name="Fulton R."/>
            <person name="Garcia A.C."/>
            <person name="Gardiner A."/>
            <person name="Garfield D.A."/>
            <person name="Garvin B.E."/>
            <person name="Gibson G."/>
            <person name="Gilbert D."/>
            <person name="Gnerre S."/>
            <person name="Godfrey J."/>
            <person name="Good R."/>
            <person name="Gotea V."/>
            <person name="Gravely B."/>
            <person name="Greenberg A.J."/>
            <person name="Griffiths-Jones S."/>
            <person name="Gross S."/>
            <person name="Guigo R."/>
            <person name="Gustafson E.A."/>
            <person name="Haerty W."/>
            <person name="Hahn M.W."/>
            <person name="Halligan D.L."/>
            <person name="Halpern A.L."/>
            <person name="Halter G.M."/>
            <person name="Han M.V."/>
            <person name="Heger A."/>
            <person name="Hillier L."/>
            <person name="Hinrichs A.S."/>
            <person name="Holmes I."/>
            <person name="Hoskins R.A."/>
            <person name="Hubisz M.J."/>
            <person name="Hultmark D."/>
            <person name="Huntley M.A."/>
            <person name="Jaffe D.B."/>
            <person name="Jagadeeshan S."/>
            <person name="Jeck W.R."/>
            <person name="Johnson J."/>
            <person name="Jones C.D."/>
            <person name="Jordan W.C."/>
            <person name="Karpen G.H."/>
            <person name="Kataoka E."/>
            <person name="Keightley P.D."/>
            <person name="Kheradpour P."/>
            <person name="Kirkness E.F."/>
            <person name="Koerich L.B."/>
            <person name="Kristiansen K."/>
            <person name="Kudrna D."/>
            <person name="Kulathinal R.J."/>
            <person name="Kumar S."/>
            <person name="Kwok R."/>
            <person name="Lander E."/>
            <person name="Langley C.H."/>
            <person name="Lapoint R."/>
            <person name="Lazzaro B.P."/>
            <person name="Lee S.J."/>
            <person name="Levesque L."/>
            <person name="Li R."/>
            <person name="Lin C.F."/>
            <person name="Lin M.F."/>
            <person name="Lindblad-Toh K."/>
            <person name="Llopart A."/>
            <person name="Long M."/>
            <person name="Low L."/>
            <person name="Lozovsky E."/>
            <person name="Lu J."/>
            <person name="Luo M."/>
            <person name="Machado C.A."/>
            <person name="Makalowski W."/>
            <person name="Marzo M."/>
            <person name="Matsuda M."/>
            <person name="Matzkin L."/>
            <person name="McAllister B."/>
            <person name="McBride C.S."/>
            <person name="McKernan B."/>
            <person name="McKernan K."/>
            <person name="Mendez-Lago M."/>
            <person name="Minx P."/>
            <person name="Mollenhauer M.U."/>
            <person name="Montooth K."/>
            <person name="Mount S.M."/>
            <person name="Mu X."/>
            <person name="Myers E."/>
            <person name="Negre B."/>
            <person name="Newfeld S."/>
            <person name="Nielsen R."/>
            <person name="Noor M.A."/>
            <person name="O'Grady P."/>
            <person name="Pachter L."/>
            <person name="Papaceit M."/>
            <person name="Parisi M.J."/>
            <person name="Parisi M."/>
            <person name="Parts L."/>
            <person name="Pedersen J.S."/>
            <person name="Pesole G."/>
            <person name="Phillippy A.M."/>
            <person name="Ponting C.P."/>
            <person name="Pop M."/>
            <person name="Porcelli D."/>
            <person name="Powell J.R."/>
            <person name="Prohaska S."/>
            <person name="Pruitt K."/>
            <person name="Puig M."/>
            <person name="Quesneville H."/>
            <person name="Ram K.R."/>
            <person name="Rand D."/>
            <person name="Rasmussen M.D."/>
            <person name="Reed L.K."/>
            <person name="Reenan R."/>
            <person name="Reily A."/>
            <person name="Remington K.A."/>
            <person name="Rieger T.T."/>
            <person name="Ritchie M.G."/>
            <person name="Robin C."/>
            <person name="Rogers Y.H."/>
            <person name="Rohde C."/>
            <person name="Rozas J."/>
            <person name="Rubenfield M.J."/>
            <person name="Ruiz A."/>
            <person name="Russo S."/>
            <person name="Salzberg S.L."/>
            <person name="Sanchez-Gracia A."/>
            <person name="Saranga D.J."/>
            <person name="Sato H."/>
            <person name="Schaeffer S.W."/>
            <person name="Schatz M.C."/>
            <person name="Schlenke T."/>
            <person name="Schwartz R."/>
            <person name="Segarra C."/>
            <person name="Singh R.S."/>
            <person name="Sirot L."/>
            <person name="Sirota M."/>
            <person name="Sisneros N.B."/>
            <person name="Smith C.D."/>
            <person name="Smith T.F."/>
            <person name="Spieth J."/>
            <person name="Stage D.E."/>
            <person name="Stark A."/>
            <person name="Stephan W."/>
            <person name="Strausberg R.L."/>
            <person name="Strempel S."/>
            <person name="Sturgill D."/>
            <person name="Sutton G."/>
            <person name="Sutton G.G."/>
            <person name="Tao W."/>
            <person name="Teichmann S."/>
            <person name="Tobari Y.N."/>
            <person name="Tomimura Y."/>
            <person name="Tsolas J.M."/>
            <person name="Valente V.L."/>
            <person name="Venter E."/>
            <person name="Venter J.C."/>
            <person name="Vicario S."/>
            <person name="Vieira F.G."/>
            <person name="Vilella A.J."/>
            <person name="Villasante A."/>
            <person name="Walenz B."/>
            <person name="Wang J."/>
            <person name="Wasserman M."/>
            <person name="Watts T."/>
            <person name="Wilson D."/>
            <person name="Wilson R.K."/>
            <person name="Wing R.A."/>
            <person name="Wolfner M.F."/>
            <person name="Wong A."/>
            <person name="Wong G.K."/>
            <person name="Wu C.I."/>
            <person name="Wu G."/>
            <person name="Yamamoto D."/>
            <person name="Yang H.P."/>
            <person name="Yang S.P."/>
            <person name="Yorke J.A."/>
            <person name="Yoshida K."/>
            <person name="Zdobnov E."/>
            <person name="Zhang P."/>
            <person name="Zhang Y."/>
            <person name="Zimin A.V."/>
            <person name="Baldwin J."/>
            <person name="Abdouelleil A."/>
            <person name="Abdulkadir J."/>
            <person name="Abebe A."/>
            <person name="Abera B."/>
            <person name="Abreu J."/>
            <person name="Acer S.C."/>
            <person name="Aftuck L."/>
            <person name="Alexander A."/>
            <person name="An P."/>
            <person name="Anderson E."/>
            <person name="Anderson S."/>
            <person name="Arachi H."/>
            <person name="Azer M."/>
            <person name="Bachantsang P."/>
            <person name="Barry A."/>
            <person name="Bayul T."/>
            <person name="Berlin A."/>
            <person name="Bessette D."/>
            <person name="Bloom T."/>
            <person name="Blye J."/>
            <person name="Boguslavskiy L."/>
            <person name="Bonnet C."/>
            <person name="Boukhgalter B."/>
            <person name="Bourzgui I."/>
            <person name="Brown A."/>
            <person name="Cahill P."/>
            <person name="Channer S."/>
            <person name="Cheshatsang Y."/>
            <person name="Chuda L."/>
            <person name="Citroen M."/>
            <person name="Collymore A."/>
            <person name="Cooke P."/>
            <person name="Costello M."/>
            <person name="D'Aco K."/>
            <person name="Daza R."/>
            <person name="De Haan G."/>
            <person name="DeGray S."/>
            <person name="DeMaso C."/>
            <person name="Dhargay N."/>
            <person name="Dooley K."/>
            <person name="Dooley E."/>
            <person name="Doricent M."/>
            <person name="Dorje P."/>
            <person name="Dorjee K."/>
            <person name="Dupes A."/>
            <person name="Elong R."/>
            <person name="Falk J."/>
            <person name="Farina A."/>
            <person name="Faro S."/>
            <person name="Ferguson D."/>
            <person name="Fisher S."/>
            <person name="Foley C.D."/>
            <person name="Franke A."/>
            <person name="Friedrich D."/>
            <person name="Gadbois L."/>
            <person name="Gearin G."/>
            <person name="Gearin C.R."/>
            <person name="Giannoukos G."/>
            <person name="Goode T."/>
            <person name="Graham J."/>
            <person name="Grandbois E."/>
            <person name="Grewal S."/>
            <person name="Gyaltsen K."/>
            <person name="Hafez N."/>
            <person name="Hagos B."/>
            <person name="Hall J."/>
            <person name="Henson C."/>
            <person name="Hollinger A."/>
            <person name="Honan T."/>
            <person name="Huard M.D."/>
            <person name="Hughes L."/>
            <person name="Hurhula B."/>
            <person name="Husby M.E."/>
            <person name="Kamat A."/>
            <person name="Kanga B."/>
            <person name="Kashin S."/>
            <person name="Khazanovich D."/>
            <person name="Kisner P."/>
            <person name="Lance K."/>
            <person name="Lara M."/>
            <person name="Lee W."/>
            <person name="Lennon N."/>
            <person name="Letendre F."/>
            <person name="LeVine R."/>
            <person name="Lipovsky A."/>
            <person name="Liu X."/>
            <person name="Liu J."/>
            <person name="Liu S."/>
            <person name="Lokyitsang T."/>
            <person name="Lokyitsang Y."/>
            <person name="Lubonja R."/>
            <person name="Lui A."/>
            <person name="MacDonald P."/>
            <person name="Magnisalis V."/>
            <person name="Maru K."/>
            <person name="Matthews C."/>
            <person name="McCusker W."/>
            <person name="McDonough S."/>
            <person name="Mehta T."/>
            <person name="Meldrim J."/>
            <person name="Meneus L."/>
            <person name="Mihai O."/>
            <person name="Mihalev A."/>
            <person name="Mihova T."/>
            <person name="Mittelman R."/>
            <person name="Mlenga V."/>
            <person name="Montmayeur A."/>
            <person name="Mulrain L."/>
            <person name="Navidi A."/>
            <person name="Naylor J."/>
            <person name="Negash T."/>
            <person name="Nguyen T."/>
            <person name="Nguyen N."/>
            <person name="Nicol R."/>
            <person name="Norbu C."/>
            <person name="Norbu N."/>
            <person name="Novod N."/>
            <person name="O'Neill B."/>
            <person name="Osman S."/>
            <person name="Markiewicz E."/>
            <person name="Oyono O.L."/>
            <person name="Patti C."/>
            <person name="Phunkhang P."/>
            <person name="Pierre F."/>
            <person name="Priest M."/>
            <person name="Raghuraman S."/>
            <person name="Rege F."/>
            <person name="Reyes R."/>
            <person name="Rise C."/>
            <person name="Rogov P."/>
            <person name="Ross K."/>
            <person name="Ryan E."/>
            <person name="Settipalli S."/>
            <person name="Shea T."/>
            <person name="Sherpa N."/>
            <person name="Shi L."/>
            <person name="Shih D."/>
            <person name="Sparrow T."/>
            <person name="Spaulding J."/>
            <person name="Stalker J."/>
            <person name="Stange-Thomann N."/>
            <person name="Stavropoulos S."/>
            <person name="Stone C."/>
            <person name="Strader C."/>
            <person name="Tesfaye S."/>
            <person name="Thomson T."/>
            <person name="Thoulutsang Y."/>
            <person name="Thoulutsang D."/>
            <person name="Topham K."/>
            <person name="Topping I."/>
            <person name="Tsamla T."/>
            <person name="Vassiliev H."/>
            <person name="Vo A."/>
            <person name="Wangchuk T."/>
            <person name="Wangdi T."/>
            <person name="Weiand M."/>
            <person name="Wilkinson J."/>
            <person name="Wilson A."/>
            <person name="Yadav S."/>
            <person name="Young G."/>
            <person name="Yu Q."/>
            <person name="Zembek L."/>
            <person name="Zhong D."/>
            <person name="Zimmer A."/>
            <person name="Zwirko Z."/>
            <person name="Jaffe D.B."/>
            <person name="Alvarez P."/>
            <person name="Brockman W."/>
            <person name="Butler J."/>
            <person name="Chin C."/>
            <person name="Gnerre S."/>
            <person name="Grabherr M."/>
            <person name="Kleber M."/>
            <person name="Mauceli E."/>
            <person name="MacCallum I."/>
        </authorList>
    </citation>
    <scope>NUCLEOTIDE SEQUENCE [LARGE SCALE GENOMIC DNA]</scope>
    <source>
        <strain evidence="3">Rob3c / Tucson 14021-0248.25</strain>
    </source>
</reference>
<feature type="region of interest" description="Disordered" evidence="1">
    <location>
        <begin position="147"/>
        <end position="177"/>
    </location>
</feature>
<accession>B4HLU7</accession>
<evidence type="ECO:0000313" key="2">
    <source>
        <dbReference type="EMBL" id="EDW40979.1"/>
    </source>
</evidence>
<organism evidence="3">
    <name type="scientific">Drosophila sechellia</name>
    <name type="common">Fruit fly</name>
    <dbReference type="NCBI Taxonomy" id="7238"/>
    <lineage>
        <taxon>Eukaryota</taxon>
        <taxon>Metazoa</taxon>
        <taxon>Ecdysozoa</taxon>
        <taxon>Arthropoda</taxon>
        <taxon>Hexapoda</taxon>
        <taxon>Insecta</taxon>
        <taxon>Pterygota</taxon>
        <taxon>Neoptera</taxon>
        <taxon>Endopterygota</taxon>
        <taxon>Diptera</taxon>
        <taxon>Brachycera</taxon>
        <taxon>Muscomorpha</taxon>
        <taxon>Ephydroidea</taxon>
        <taxon>Drosophilidae</taxon>
        <taxon>Drosophila</taxon>
        <taxon>Sophophora</taxon>
    </lineage>
</organism>
<proteinExistence type="predicted"/>